<sequence length="340" mass="33659">MPGALTDVAGIRVGHHHVLDPDAALGSGWATGTTVILTPPGTVGAVDGRGGAPGTRETDLLDPGNSVRHVDAVVLTGGSAFGLAAADGVMTWLEEQERGVAMDGGVVPIVPAAVIFDLPVGGWQCRPTAEFGYRAAAAAGSDTGIGTVGAGVGARAGVLKGGVGTASVTLDIGVTVGALVVVNAAGDVVDPGTGLPWLAHHIEEFGLVAPPADQVAAYADRHTEFSPLNTTIAVVATDAALSKAACRRVAVAAQDGLARTIRPCHTPMDGDTVFALATGAVEVDPDPTIPASMSPEVPLMTAVGAAAADVLASAVLVAMLAADTVAGIPTYRGLLPGAFE</sequence>
<keyword evidence="3" id="KW-1185">Reference proteome</keyword>
<dbReference type="Gene3D" id="3.60.70.12">
    <property type="entry name" value="L-amino peptidase D-ALA esterase/amidase"/>
    <property type="match status" value="1"/>
</dbReference>
<evidence type="ECO:0000313" key="3">
    <source>
        <dbReference type="Proteomes" id="UP001055159"/>
    </source>
</evidence>
<dbReference type="InterPro" id="IPR016117">
    <property type="entry name" value="ArgJ-like_dom_sf"/>
</dbReference>
<dbReference type="PANTHER" id="PTHR36512">
    <property type="entry name" value="D-AMINOPEPTIDASE"/>
    <property type="match status" value="1"/>
</dbReference>
<dbReference type="Proteomes" id="UP001055159">
    <property type="component" value="Chromosome"/>
</dbReference>
<reference evidence="2" key="1">
    <citation type="submission" date="2022-08" db="EMBL/GenBank/DDBJ databases">
        <title>Whole genome sequencing of non-tuberculosis mycobacteria type-strains.</title>
        <authorList>
            <person name="Igarashi Y."/>
            <person name="Osugi A."/>
            <person name="Mitarai S."/>
        </authorList>
    </citation>
    <scope>NUCLEOTIDE SEQUENCE</scope>
    <source>
        <strain evidence="2">JCM 16372</strain>
    </source>
</reference>
<protein>
    <submittedName>
        <fullName evidence="2">P1 family peptidase</fullName>
    </submittedName>
</protein>
<gene>
    <name evidence="2" type="ORF">MJO55_19485</name>
</gene>
<dbReference type="SUPFAM" id="SSF56266">
    <property type="entry name" value="DmpA/ArgJ-like"/>
    <property type="match status" value="1"/>
</dbReference>
<evidence type="ECO:0000256" key="1">
    <source>
        <dbReference type="ARBA" id="ARBA00007068"/>
    </source>
</evidence>
<dbReference type="Pfam" id="PF03576">
    <property type="entry name" value="Peptidase_S58"/>
    <property type="match status" value="1"/>
</dbReference>
<dbReference type="CDD" id="cd02252">
    <property type="entry name" value="nylC_like"/>
    <property type="match status" value="1"/>
</dbReference>
<organism evidence="2 3">
    <name type="scientific">Mycolicibacterium rufum</name>
    <dbReference type="NCBI Taxonomy" id="318424"/>
    <lineage>
        <taxon>Bacteria</taxon>
        <taxon>Bacillati</taxon>
        <taxon>Actinomycetota</taxon>
        <taxon>Actinomycetes</taxon>
        <taxon>Mycobacteriales</taxon>
        <taxon>Mycobacteriaceae</taxon>
        <taxon>Mycolicibacterium</taxon>
    </lineage>
</organism>
<name>A0ABY3U773_9MYCO</name>
<dbReference type="EMBL" id="CP092427">
    <property type="protein sequence ID" value="ULP35442.1"/>
    <property type="molecule type" value="Genomic_DNA"/>
</dbReference>
<accession>A0ABY3U773</accession>
<comment type="similarity">
    <text evidence="1">Belongs to the peptidase S58 family.</text>
</comment>
<proteinExistence type="inferred from homology"/>
<dbReference type="RefSeq" id="WP_043411234.1">
    <property type="nucleotide sequence ID" value="NZ_CP092427.2"/>
</dbReference>
<dbReference type="InterPro" id="IPR005321">
    <property type="entry name" value="Peptidase_S58_DmpA"/>
</dbReference>
<dbReference type="PANTHER" id="PTHR36512:SF3">
    <property type="entry name" value="BLR5678 PROTEIN"/>
    <property type="match status" value="1"/>
</dbReference>
<evidence type="ECO:0000313" key="2">
    <source>
        <dbReference type="EMBL" id="ULP35442.1"/>
    </source>
</evidence>